<accession>V8CAV4</accession>
<reference evidence="1 2" key="1">
    <citation type="journal article" date="2014" name="Genome Announc.">
        <title>Draft genome sequences of six enterohepatic helicobacter species isolated from humans and one from rhesus macaques.</title>
        <authorList>
            <person name="Shen Z."/>
            <person name="Sheh A."/>
            <person name="Young S.K."/>
            <person name="Abouelliel A."/>
            <person name="Ward D.V."/>
            <person name="Earl A.M."/>
            <person name="Fox J.G."/>
        </authorList>
    </citation>
    <scope>NUCLEOTIDE SEQUENCE [LARGE SCALE GENOMIC DNA]</scope>
    <source>
        <strain evidence="1 2">MIT 99-5501</strain>
    </source>
</reference>
<comment type="caution">
    <text evidence="1">The sequence shown here is derived from an EMBL/GenBank/DDBJ whole genome shotgun (WGS) entry which is preliminary data.</text>
</comment>
<evidence type="ECO:0000313" key="2">
    <source>
        <dbReference type="Proteomes" id="UP000018731"/>
    </source>
</evidence>
<name>V8CAV4_9HELI</name>
<dbReference type="EMBL" id="AZJI01000004">
    <property type="protein sequence ID" value="ETD24237.1"/>
    <property type="molecule type" value="Genomic_DNA"/>
</dbReference>
<gene>
    <name evidence="1" type="ORF">HMPREF2086_00987</name>
</gene>
<dbReference type="eggNOG" id="ENOG50332WW">
    <property type="taxonomic scope" value="Bacteria"/>
</dbReference>
<organism evidence="1 2">
    <name type="scientific">Helicobacter macacae MIT 99-5501</name>
    <dbReference type="NCBI Taxonomy" id="1357400"/>
    <lineage>
        <taxon>Bacteria</taxon>
        <taxon>Pseudomonadati</taxon>
        <taxon>Campylobacterota</taxon>
        <taxon>Epsilonproteobacteria</taxon>
        <taxon>Campylobacterales</taxon>
        <taxon>Helicobacteraceae</taxon>
        <taxon>Helicobacter</taxon>
    </lineage>
</organism>
<keyword evidence="2" id="KW-1185">Reference proteome</keyword>
<dbReference type="HOGENOM" id="CLU_1178501_0_0_7"/>
<dbReference type="Proteomes" id="UP000018731">
    <property type="component" value="Unassembled WGS sequence"/>
</dbReference>
<dbReference type="AlphaFoldDB" id="V8CAV4"/>
<dbReference type="PATRIC" id="fig|1357400.3.peg.1347"/>
<sequence length="251" mass="29582">MDFSLAIDDDLAEELCKFRTNQQCDVDRVEKILHYYKGYPLFTKSYFKRYYADKNIQSNVLQSTSHIDWNSLESVCKSTIYKVILSSQRNVSFPYVSIYDDKIESNFTATFFKNDPRQKALEHLRSLLESARCIFIYDLYLANNWASFISFAQKCFPQKQMSIFYPKEIDSSNNANPNIAKLTQQQCVQITQNGKGLWKFSVDRNHQIFSNLHDRYLIIDNKIEVIFTSGIHHLINTDKDFTYIVRQLSYK</sequence>
<evidence type="ECO:0000313" key="1">
    <source>
        <dbReference type="EMBL" id="ETD24237.1"/>
    </source>
</evidence>
<protein>
    <submittedName>
        <fullName evidence="1">Uncharacterized protein</fullName>
    </submittedName>
</protein>
<proteinExistence type="predicted"/>
<dbReference type="STRING" id="1357400.HMPREF2086_00987"/>